<dbReference type="InterPro" id="IPR036010">
    <property type="entry name" value="2Fe-2S_ferredoxin-like_sf"/>
</dbReference>
<proteinExistence type="predicted"/>
<dbReference type="InterPro" id="IPR001041">
    <property type="entry name" value="2Fe-2S_ferredoxin-type"/>
</dbReference>
<dbReference type="CDD" id="cd00207">
    <property type="entry name" value="fer2"/>
    <property type="match status" value="1"/>
</dbReference>
<evidence type="ECO:0000259" key="2">
    <source>
        <dbReference type="PROSITE" id="PS51085"/>
    </source>
</evidence>
<organism evidence="3 4">
    <name type="scientific">Paenibacillus cookii</name>
    <dbReference type="NCBI Taxonomy" id="157839"/>
    <lineage>
        <taxon>Bacteria</taxon>
        <taxon>Bacillati</taxon>
        <taxon>Bacillota</taxon>
        <taxon>Bacilli</taxon>
        <taxon>Bacillales</taxon>
        <taxon>Paenibacillaceae</taxon>
        <taxon>Paenibacillus</taxon>
    </lineage>
</organism>
<accession>A0ABQ4LPP9</accession>
<sequence>MMKHEITFKPSGKKTAVSPGTTVLAASRRAGAPIPTRCGGKMGCLMCKIEVDDQAKEQLSPPSEAESRKLGSLIHTGIRLACQSKIEGTVTVTIPEDKLKAAIRKQLEAARQRDQEDLW</sequence>
<feature type="domain" description="2Fe-2S ferredoxin-type" evidence="2">
    <location>
        <begin position="4"/>
        <end position="98"/>
    </location>
</feature>
<dbReference type="Gene3D" id="3.10.20.30">
    <property type="match status" value="1"/>
</dbReference>
<comment type="caution">
    <text evidence="3">The sequence shown here is derived from an EMBL/GenBank/DDBJ whole genome shotgun (WGS) entry which is preliminary data.</text>
</comment>
<evidence type="ECO:0000313" key="4">
    <source>
        <dbReference type="Proteomes" id="UP000680638"/>
    </source>
</evidence>
<dbReference type="Proteomes" id="UP000680638">
    <property type="component" value="Unassembled WGS sequence"/>
</dbReference>
<evidence type="ECO:0000256" key="1">
    <source>
        <dbReference type="SAM" id="MobiDB-lite"/>
    </source>
</evidence>
<dbReference type="EMBL" id="BORW01000001">
    <property type="protein sequence ID" value="GIO65250.1"/>
    <property type="molecule type" value="Genomic_DNA"/>
</dbReference>
<gene>
    <name evidence="3" type="ORF">J21TS3_00710</name>
</gene>
<name>A0ABQ4LPP9_9BACL</name>
<dbReference type="PROSITE" id="PS51085">
    <property type="entry name" value="2FE2S_FER_2"/>
    <property type="match status" value="1"/>
</dbReference>
<dbReference type="InterPro" id="IPR012675">
    <property type="entry name" value="Beta-grasp_dom_sf"/>
</dbReference>
<keyword evidence="4" id="KW-1185">Reference proteome</keyword>
<dbReference type="SUPFAM" id="SSF54292">
    <property type="entry name" value="2Fe-2S ferredoxin-like"/>
    <property type="match status" value="1"/>
</dbReference>
<feature type="region of interest" description="Disordered" evidence="1">
    <location>
        <begin position="1"/>
        <end position="20"/>
    </location>
</feature>
<reference evidence="3 4" key="1">
    <citation type="submission" date="2021-03" db="EMBL/GenBank/DDBJ databases">
        <title>Antimicrobial resistance genes in bacteria isolated from Japanese honey, and their potential for conferring macrolide and lincosamide resistance in the American foulbrood pathogen Paenibacillus larvae.</title>
        <authorList>
            <person name="Okamoto M."/>
            <person name="Kumagai M."/>
            <person name="Kanamori H."/>
            <person name="Takamatsu D."/>
        </authorList>
    </citation>
    <scope>NUCLEOTIDE SEQUENCE [LARGE SCALE GENOMIC DNA]</scope>
    <source>
        <strain evidence="3 4">J21TS3</strain>
    </source>
</reference>
<evidence type="ECO:0000313" key="3">
    <source>
        <dbReference type="EMBL" id="GIO65250.1"/>
    </source>
</evidence>
<protein>
    <recommendedName>
        <fullName evidence="2">2Fe-2S ferredoxin-type domain-containing protein</fullName>
    </recommendedName>
</protein>
<dbReference type="Pfam" id="PF00111">
    <property type="entry name" value="Fer2"/>
    <property type="match status" value="1"/>
</dbReference>